<dbReference type="SUPFAM" id="SSF101941">
    <property type="entry name" value="NAC domain"/>
    <property type="match status" value="1"/>
</dbReference>
<feature type="domain" description="NAC" evidence="5">
    <location>
        <begin position="163"/>
        <end position="326"/>
    </location>
</feature>
<evidence type="ECO:0000256" key="4">
    <source>
        <dbReference type="ARBA" id="ARBA00023242"/>
    </source>
</evidence>
<evidence type="ECO:0000256" key="1">
    <source>
        <dbReference type="ARBA" id="ARBA00023015"/>
    </source>
</evidence>
<dbReference type="PANTHER" id="PTHR31079">
    <property type="entry name" value="NAC DOMAIN-CONTAINING PROTEIN 73"/>
    <property type="match status" value="1"/>
</dbReference>
<dbReference type="Proteomes" id="UP000245207">
    <property type="component" value="Unassembled WGS sequence"/>
</dbReference>
<accession>A0A2U1QGP8</accession>
<evidence type="ECO:0000256" key="2">
    <source>
        <dbReference type="ARBA" id="ARBA00023125"/>
    </source>
</evidence>
<dbReference type="EMBL" id="PKPP01000141">
    <property type="protein sequence ID" value="PWA97148.1"/>
    <property type="molecule type" value="Genomic_DNA"/>
</dbReference>
<comment type="caution">
    <text evidence="6">The sequence shown here is derived from an EMBL/GenBank/DDBJ whole genome shotgun (WGS) entry which is preliminary data.</text>
</comment>
<evidence type="ECO:0000259" key="5">
    <source>
        <dbReference type="PROSITE" id="PS51005"/>
    </source>
</evidence>
<dbReference type="PANTHER" id="PTHR31079:SF2">
    <property type="entry name" value="NAC DOMAIN CONTAINING PROTEIN 44-RELATED"/>
    <property type="match status" value="1"/>
</dbReference>
<dbReference type="InterPro" id="IPR003441">
    <property type="entry name" value="NAC-dom"/>
</dbReference>
<evidence type="ECO:0000256" key="3">
    <source>
        <dbReference type="ARBA" id="ARBA00023163"/>
    </source>
</evidence>
<organism evidence="6 7">
    <name type="scientific">Artemisia annua</name>
    <name type="common">Sweet wormwood</name>
    <dbReference type="NCBI Taxonomy" id="35608"/>
    <lineage>
        <taxon>Eukaryota</taxon>
        <taxon>Viridiplantae</taxon>
        <taxon>Streptophyta</taxon>
        <taxon>Embryophyta</taxon>
        <taxon>Tracheophyta</taxon>
        <taxon>Spermatophyta</taxon>
        <taxon>Magnoliopsida</taxon>
        <taxon>eudicotyledons</taxon>
        <taxon>Gunneridae</taxon>
        <taxon>Pentapetalae</taxon>
        <taxon>asterids</taxon>
        <taxon>campanulids</taxon>
        <taxon>Asterales</taxon>
        <taxon>Asteraceae</taxon>
        <taxon>Asteroideae</taxon>
        <taxon>Anthemideae</taxon>
        <taxon>Artemisiinae</taxon>
        <taxon>Artemisia</taxon>
    </lineage>
</organism>
<name>A0A2U1QGP8_ARTAN</name>
<gene>
    <name evidence="6" type="ORF">CTI12_AA032730</name>
</gene>
<dbReference type="GO" id="GO:0005634">
    <property type="term" value="C:nucleus"/>
    <property type="evidence" value="ECO:0007669"/>
    <property type="project" value="TreeGrafter"/>
</dbReference>
<sequence>MGVAKLLFGLRTCQPPLVENVVSCFDKGLREAIEDIVVCGGGAFFGDLQWRVATLPLRLGGLGLSSARDVATYAFVASRSESWGLQDHILRNSGVAHVDTDYSGERTQENIHIHHIVLGFNLLVMERTFLVDGRTIAMAIKTTGLQCSSRVDNSDASDEWPGFPIGMKFDPSDVQLLEHLAAKCGVGDEKPHVYIDVFIPTIDVDEGICYTHPENLPGARKDGNSFHLFYKTKNADASGQRKRRQIYHGTSSANNVCRWHKTGKTTHIINKEAPLLSGHKKIFVLYETITGVSRRRKLDWVMHEYHLGSVECEKEGELVVSKIFHKLTSLETLIQAEAPTDDNVNLNDAAEAADSTAIYPTFETTDLAELDLVNDGSFSELLHMLENGPL</sequence>
<dbReference type="PROSITE" id="PS51005">
    <property type="entry name" value="NAC"/>
    <property type="match status" value="1"/>
</dbReference>
<keyword evidence="4" id="KW-0539">Nucleus</keyword>
<keyword evidence="1" id="KW-0805">Transcription regulation</keyword>
<dbReference type="OrthoDB" id="643388at2759"/>
<evidence type="ECO:0000313" key="7">
    <source>
        <dbReference type="Proteomes" id="UP000245207"/>
    </source>
</evidence>
<dbReference type="GO" id="GO:0003700">
    <property type="term" value="F:DNA-binding transcription factor activity"/>
    <property type="evidence" value="ECO:0007669"/>
    <property type="project" value="InterPro"/>
</dbReference>
<dbReference type="InterPro" id="IPR044799">
    <property type="entry name" value="SOG1-like"/>
</dbReference>
<dbReference type="AlphaFoldDB" id="A0A2U1QGP8"/>
<keyword evidence="3" id="KW-0804">Transcription</keyword>
<reference evidence="6 7" key="1">
    <citation type="journal article" date="2018" name="Mol. Plant">
        <title>The genome of Artemisia annua provides insight into the evolution of Asteraceae family and artemisinin biosynthesis.</title>
        <authorList>
            <person name="Shen Q."/>
            <person name="Zhang L."/>
            <person name="Liao Z."/>
            <person name="Wang S."/>
            <person name="Yan T."/>
            <person name="Shi P."/>
            <person name="Liu M."/>
            <person name="Fu X."/>
            <person name="Pan Q."/>
            <person name="Wang Y."/>
            <person name="Lv Z."/>
            <person name="Lu X."/>
            <person name="Zhang F."/>
            <person name="Jiang W."/>
            <person name="Ma Y."/>
            <person name="Chen M."/>
            <person name="Hao X."/>
            <person name="Li L."/>
            <person name="Tang Y."/>
            <person name="Lv G."/>
            <person name="Zhou Y."/>
            <person name="Sun X."/>
            <person name="Brodelius P.E."/>
            <person name="Rose J.K.C."/>
            <person name="Tang K."/>
        </authorList>
    </citation>
    <scope>NUCLEOTIDE SEQUENCE [LARGE SCALE GENOMIC DNA]</scope>
    <source>
        <strain evidence="7">cv. Huhao1</strain>
        <tissue evidence="6">Leaf</tissue>
    </source>
</reference>
<evidence type="ECO:0000313" key="6">
    <source>
        <dbReference type="EMBL" id="PWA97148.1"/>
    </source>
</evidence>
<keyword evidence="7" id="KW-1185">Reference proteome</keyword>
<dbReference type="Gene3D" id="2.170.150.80">
    <property type="entry name" value="NAC domain"/>
    <property type="match status" value="1"/>
</dbReference>
<keyword evidence="2" id="KW-0238">DNA-binding</keyword>
<dbReference type="Pfam" id="PF02365">
    <property type="entry name" value="NAM"/>
    <property type="match status" value="1"/>
</dbReference>
<dbReference type="InterPro" id="IPR036093">
    <property type="entry name" value="NAC_dom_sf"/>
</dbReference>
<protein>
    <submittedName>
        <fullName evidence="6">No apical meristem (NAM) protein</fullName>
    </submittedName>
</protein>
<dbReference type="GO" id="GO:0000976">
    <property type="term" value="F:transcription cis-regulatory region binding"/>
    <property type="evidence" value="ECO:0007669"/>
    <property type="project" value="TreeGrafter"/>
</dbReference>
<proteinExistence type="predicted"/>
<dbReference type="STRING" id="35608.A0A2U1QGP8"/>